<name>A0A1D3CR69_9EIME</name>
<dbReference type="InterPro" id="IPR047860">
    <property type="entry name" value="Ribosomal_eS12_CS"/>
</dbReference>
<dbReference type="FunCoup" id="A0A1D3CR69">
    <property type="interactions" value="325"/>
</dbReference>
<reference evidence="6 7" key="1">
    <citation type="journal article" date="2016" name="BMC Genomics">
        <title>Comparative genomics reveals Cyclospora cayetanensis possesses coccidia-like metabolism and invasion components but unique surface antigens.</title>
        <authorList>
            <person name="Liu S."/>
            <person name="Wang L."/>
            <person name="Zheng H."/>
            <person name="Xu Z."/>
            <person name="Roellig D.M."/>
            <person name="Li N."/>
            <person name="Frace M.A."/>
            <person name="Tang K."/>
            <person name="Arrowood M.J."/>
            <person name="Moss D.M."/>
            <person name="Zhang L."/>
            <person name="Feng Y."/>
            <person name="Xiao L."/>
        </authorList>
    </citation>
    <scope>NUCLEOTIDE SEQUENCE [LARGE SCALE GENOMIC DNA]</scope>
    <source>
        <strain evidence="6 7">CHN_HEN01</strain>
    </source>
</reference>
<dbReference type="PROSITE" id="PS01189">
    <property type="entry name" value="RIBOSOMAL_S12E"/>
    <property type="match status" value="1"/>
</dbReference>
<keyword evidence="7" id="KW-1185">Reference proteome</keyword>
<dbReference type="EMBL" id="JROU02002252">
    <property type="protein sequence ID" value="OEH73695.1"/>
    <property type="molecule type" value="Genomic_DNA"/>
</dbReference>
<dbReference type="Proteomes" id="UP000095192">
    <property type="component" value="Unassembled WGS sequence"/>
</dbReference>
<protein>
    <recommendedName>
        <fullName evidence="4">40S ribosomal protein S12</fullName>
    </recommendedName>
</protein>
<dbReference type="InterPro" id="IPR029064">
    <property type="entry name" value="Ribosomal_eL30-like_sf"/>
</dbReference>
<dbReference type="PANTHER" id="PTHR11843">
    <property type="entry name" value="40S RIBOSOMAL PROTEIN S12"/>
    <property type="match status" value="1"/>
</dbReference>
<evidence type="ECO:0000256" key="2">
    <source>
        <dbReference type="ARBA" id="ARBA00022980"/>
    </source>
</evidence>
<dbReference type="Pfam" id="PF01248">
    <property type="entry name" value="Ribosomal_L7Ae"/>
    <property type="match status" value="1"/>
</dbReference>
<dbReference type="InParanoid" id="A0A1D3CR69"/>
<evidence type="ECO:0000259" key="5">
    <source>
        <dbReference type="Pfam" id="PF01248"/>
    </source>
</evidence>
<comment type="similarity">
    <text evidence="1 4">Belongs to the eukaryotic ribosomal protein eS12 family.</text>
</comment>
<evidence type="ECO:0000313" key="7">
    <source>
        <dbReference type="Proteomes" id="UP000095192"/>
    </source>
</evidence>
<dbReference type="SUPFAM" id="SSF55315">
    <property type="entry name" value="L30e-like"/>
    <property type="match status" value="1"/>
</dbReference>
<dbReference type="InterPro" id="IPR004038">
    <property type="entry name" value="Ribosomal_eL8/eL30/eS12/Gad45"/>
</dbReference>
<dbReference type="GO" id="GO:0003735">
    <property type="term" value="F:structural constituent of ribosome"/>
    <property type="evidence" value="ECO:0007669"/>
    <property type="project" value="InterPro"/>
</dbReference>
<comment type="caution">
    <text evidence="6">The sequence shown here is derived from an EMBL/GenBank/DDBJ whole genome shotgun (WGS) entry which is preliminary data.</text>
</comment>
<dbReference type="GO" id="GO:1990904">
    <property type="term" value="C:ribonucleoprotein complex"/>
    <property type="evidence" value="ECO:0007669"/>
    <property type="project" value="UniProtKB-KW"/>
</dbReference>
<gene>
    <name evidence="6" type="ORF">cyc_05603</name>
</gene>
<dbReference type="InterPro" id="IPR000530">
    <property type="entry name" value="Ribosomal_eS12"/>
</dbReference>
<dbReference type="VEuPathDB" id="ToxoDB:cyc_05603"/>
<dbReference type="VEuPathDB" id="ToxoDB:LOC34621932"/>
<proteinExistence type="inferred from homology"/>
<feature type="domain" description="Ribosomal protein eL8/eL30/eS12/Gadd45" evidence="5">
    <location>
        <begin position="28"/>
        <end position="121"/>
    </location>
</feature>
<organism evidence="6 7">
    <name type="scientific">Cyclospora cayetanensis</name>
    <dbReference type="NCBI Taxonomy" id="88456"/>
    <lineage>
        <taxon>Eukaryota</taxon>
        <taxon>Sar</taxon>
        <taxon>Alveolata</taxon>
        <taxon>Apicomplexa</taxon>
        <taxon>Conoidasida</taxon>
        <taxon>Coccidia</taxon>
        <taxon>Eucoccidiorida</taxon>
        <taxon>Eimeriorina</taxon>
        <taxon>Eimeriidae</taxon>
        <taxon>Cyclospora</taxon>
    </lineage>
</organism>
<dbReference type="AlphaFoldDB" id="A0A1D3CR69"/>
<evidence type="ECO:0000313" key="6">
    <source>
        <dbReference type="EMBL" id="OEH73695.1"/>
    </source>
</evidence>
<evidence type="ECO:0000256" key="1">
    <source>
        <dbReference type="ARBA" id="ARBA00005824"/>
    </source>
</evidence>
<dbReference type="GO" id="GO:0005840">
    <property type="term" value="C:ribosome"/>
    <property type="evidence" value="ECO:0007669"/>
    <property type="project" value="UniProtKB-KW"/>
</dbReference>
<dbReference type="FunFam" id="3.30.1330.30:FF:000019">
    <property type="entry name" value="40S ribosomal protein S12"/>
    <property type="match status" value="1"/>
</dbReference>
<sequence length="148" mass="15949">MSDVESTGAPEEVQVEVEEENVTDLKTAIKRVLKNALIHDGLARGLHEVAKALDSKRAQACFLAESCSEPAYKKLVGGLCKEHGIPLIEVAESKDLGEWAGLCRIDHEGAPRKVVGASCVAVTDFGEQSEALTFLQNHIKSLSHKTCP</sequence>
<keyword evidence="3 4" id="KW-0687">Ribonucleoprotein</keyword>
<dbReference type="Gene3D" id="3.30.1330.30">
    <property type="match status" value="1"/>
</dbReference>
<accession>A0A1D3CR69</accession>
<keyword evidence="2 4" id="KW-0689">Ribosomal protein</keyword>
<evidence type="ECO:0000256" key="4">
    <source>
        <dbReference type="RuleBase" id="RU000670"/>
    </source>
</evidence>
<evidence type="ECO:0000256" key="3">
    <source>
        <dbReference type="ARBA" id="ARBA00023274"/>
    </source>
</evidence>
<dbReference type="PRINTS" id="PR00972">
    <property type="entry name" value="RIBSOMALS12E"/>
</dbReference>
<dbReference type="GO" id="GO:0006412">
    <property type="term" value="P:translation"/>
    <property type="evidence" value="ECO:0007669"/>
    <property type="project" value="InterPro"/>
</dbReference>